<dbReference type="RefSeq" id="WP_059055069.1">
    <property type="nucleotide sequence ID" value="NZ_CEML01000001.1"/>
</dbReference>
<evidence type="ECO:0000256" key="1">
    <source>
        <dbReference type="SAM" id="MobiDB-lite"/>
    </source>
</evidence>
<dbReference type="KEGG" id="hhb:Hhub_1001"/>
<dbReference type="OrthoDB" id="78050at2157"/>
<proteinExistence type="predicted"/>
<feature type="compositionally biased region" description="Low complexity" evidence="1">
    <location>
        <begin position="98"/>
        <end position="150"/>
    </location>
</feature>
<keyword evidence="3" id="KW-1185">Reference proteome</keyword>
<dbReference type="Proteomes" id="UP000066737">
    <property type="component" value="Chromosome I"/>
</dbReference>
<dbReference type="STRING" id="1407499.HHUB_1001"/>
<organism evidence="2 3">
    <name type="scientific">Halobacterium hubeiense</name>
    <dbReference type="NCBI Taxonomy" id="1407499"/>
    <lineage>
        <taxon>Archaea</taxon>
        <taxon>Methanobacteriati</taxon>
        <taxon>Methanobacteriota</taxon>
        <taxon>Stenosarchaea group</taxon>
        <taxon>Halobacteria</taxon>
        <taxon>Halobacteriales</taxon>
        <taxon>Halobacteriaceae</taxon>
        <taxon>Halobacterium</taxon>
    </lineage>
</organism>
<dbReference type="GeneID" id="26657713"/>
<dbReference type="EMBL" id="LN831302">
    <property type="protein sequence ID" value="CQH43619.1"/>
    <property type="molecule type" value="Genomic_DNA"/>
</dbReference>
<evidence type="ECO:0000313" key="2">
    <source>
        <dbReference type="EMBL" id="CQH43619.1"/>
    </source>
</evidence>
<gene>
    <name evidence="2" type="primary">oapC</name>
    <name evidence="2" type="ORF">HHUB_1001</name>
</gene>
<dbReference type="Pfam" id="PF09845">
    <property type="entry name" value="OapC"/>
    <property type="match status" value="1"/>
</dbReference>
<accession>A0A0U5GX05</accession>
<sequence length="281" mass="28920">MPHQCTNCGHVFADGSKEMLSGCPDCGGNKFQYHPGDVAESEPADPPADADADAPEPPEPEGGSVAGAVGRAANKVRDAVTSDPDPAARTSAEDTDATDAATADDATTTDGADTASTANAADASDAADTADAADAATADATTADASGTPDAEADPSAPETGGEAVEESGDEPAEAIDASTETDGEDAAQADARSSVVDTDSLPDAPAEGRVVKEPDDSEDRPDLDELRQELNDQFESIRIVAPGQYELNLMELYDRQEYIIALQEDGQYVIEVPDAWETDE</sequence>
<reference evidence="3" key="1">
    <citation type="journal article" date="2016" name="Environ. Microbiol.">
        <title>The complete genome of a viable archaeum isolated from 123-million-year-old rock salt.</title>
        <authorList>
            <person name="Jaakkola S.T."/>
            <person name="Pfeiffer F."/>
            <person name="Ravantti J.J."/>
            <person name="Guo Q."/>
            <person name="Liu Y."/>
            <person name="Chen X."/>
            <person name="Ma H."/>
            <person name="Yang C."/>
            <person name="Oksanen H.M."/>
            <person name="Bamford D.H."/>
        </authorList>
    </citation>
    <scope>NUCLEOTIDE SEQUENCE</scope>
    <source>
        <strain evidence="3">JI20-1</strain>
    </source>
</reference>
<feature type="region of interest" description="Disordered" evidence="1">
    <location>
        <begin position="19"/>
        <end position="223"/>
    </location>
</feature>
<protein>
    <submittedName>
        <fullName evidence="2">Origin-associated protein OapC</fullName>
    </submittedName>
</protein>
<evidence type="ECO:0000313" key="3">
    <source>
        <dbReference type="Proteomes" id="UP000066737"/>
    </source>
</evidence>
<dbReference type="AlphaFoldDB" id="A0A0U5GX05"/>
<feature type="compositionally biased region" description="Acidic residues" evidence="1">
    <location>
        <begin position="39"/>
        <end position="59"/>
    </location>
</feature>
<feature type="compositionally biased region" description="Low complexity" evidence="1">
    <location>
        <begin position="61"/>
        <end position="73"/>
    </location>
</feature>
<name>A0A0U5GX05_9EURY</name>
<dbReference type="InterPro" id="IPR018645">
    <property type="entry name" value="OapC-like"/>
</dbReference>
<feature type="compositionally biased region" description="Acidic residues" evidence="1">
    <location>
        <begin position="164"/>
        <end position="188"/>
    </location>
</feature>